<feature type="non-terminal residue" evidence="2">
    <location>
        <position position="1"/>
    </location>
</feature>
<protein>
    <submittedName>
        <fullName evidence="2">Uncharacterized protein</fullName>
    </submittedName>
</protein>
<dbReference type="AlphaFoldDB" id="X1HP82"/>
<gene>
    <name evidence="2" type="ORF">S03H2_38781</name>
</gene>
<sequence length="62" mass="7270">RSKRAGHTGRRAEEKLTFDRSGDTDTIKTHEVWEETEEGHLVKVHDEKETFPAKHRKVSRQT</sequence>
<feature type="compositionally biased region" description="Basic and acidic residues" evidence="1">
    <location>
        <begin position="10"/>
        <end position="23"/>
    </location>
</feature>
<accession>X1HP82</accession>
<feature type="region of interest" description="Disordered" evidence="1">
    <location>
        <begin position="1"/>
        <end position="23"/>
    </location>
</feature>
<reference evidence="2" key="1">
    <citation type="journal article" date="2014" name="Front. Microbiol.">
        <title>High frequency of phylogenetically diverse reductive dehalogenase-homologous genes in deep subseafloor sedimentary metagenomes.</title>
        <authorList>
            <person name="Kawai M."/>
            <person name="Futagami T."/>
            <person name="Toyoda A."/>
            <person name="Takaki Y."/>
            <person name="Nishi S."/>
            <person name="Hori S."/>
            <person name="Arai W."/>
            <person name="Tsubouchi T."/>
            <person name="Morono Y."/>
            <person name="Uchiyama I."/>
            <person name="Ito T."/>
            <person name="Fujiyama A."/>
            <person name="Inagaki F."/>
            <person name="Takami H."/>
        </authorList>
    </citation>
    <scope>NUCLEOTIDE SEQUENCE</scope>
    <source>
        <strain evidence="2">Expedition CK06-06</strain>
    </source>
</reference>
<proteinExistence type="predicted"/>
<dbReference type="EMBL" id="BARU01023930">
    <property type="protein sequence ID" value="GAH58865.1"/>
    <property type="molecule type" value="Genomic_DNA"/>
</dbReference>
<evidence type="ECO:0000313" key="2">
    <source>
        <dbReference type="EMBL" id="GAH58865.1"/>
    </source>
</evidence>
<name>X1HP82_9ZZZZ</name>
<evidence type="ECO:0000256" key="1">
    <source>
        <dbReference type="SAM" id="MobiDB-lite"/>
    </source>
</evidence>
<comment type="caution">
    <text evidence="2">The sequence shown here is derived from an EMBL/GenBank/DDBJ whole genome shotgun (WGS) entry which is preliminary data.</text>
</comment>
<organism evidence="2">
    <name type="scientific">marine sediment metagenome</name>
    <dbReference type="NCBI Taxonomy" id="412755"/>
    <lineage>
        <taxon>unclassified sequences</taxon>
        <taxon>metagenomes</taxon>
        <taxon>ecological metagenomes</taxon>
    </lineage>
</organism>